<protein>
    <submittedName>
        <fullName evidence="2">Uncharacterized protein</fullName>
    </submittedName>
</protein>
<feature type="region of interest" description="Disordered" evidence="1">
    <location>
        <begin position="431"/>
        <end position="504"/>
    </location>
</feature>
<feature type="compositionally biased region" description="Polar residues" evidence="1">
    <location>
        <begin position="339"/>
        <end position="381"/>
    </location>
</feature>
<reference evidence="2" key="1">
    <citation type="journal article" date="2019" name="Sci. Rep.">
        <title>Draft genome of Tanacetum cinerariifolium, the natural source of mosquito coil.</title>
        <authorList>
            <person name="Yamashiro T."/>
            <person name="Shiraishi A."/>
            <person name="Satake H."/>
            <person name="Nakayama K."/>
        </authorList>
    </citation>
    <scope>NUCLEOTIDE SEQUENCE</scope>
</reference>
<organism evidence="2">
    <name type="scientific">Tanacetum cinerariifolium</name>
    <name type="common">Dalmatian daisy</name>
    <name type="synonym">Chrysanthemum cinerariifolium</name>
    <dbReference type="NCBI Taxonomy" id="118510"/>
    <lineage>
        <taxon>Eukaryota</taxon>
        <taxon>Viridiplantae</taxon>
        <taxon>Streptophyta</taxon>
        <taxon>Embryophyta</taxon>
        <taxon>Tracheophyta</taxon>
        <taxon>Spermatophyta</taxon>
        <taxon>Magnoliopsida</taxon>
        <taxon>eudicotyledons</taxon>
        <taxon>Gunneridae</taxon>
        <taxon>Pentapetalae</taxon>
        <taxon>asterids</taxon>
        <taxon>campanulids</taxon>
        <taxon>Asterales</taxon>
        <taxon>Asteraceae</taxon>
        <taxon>Asteroideae</taxon>
        <taxon>Anthemideae</taxon>
        <taxon>Anthemidinae</taxon>
        <taxon>Tanacetum</taxon>
    </lineage>
</organism>
<feature type="compositionally biased region" description="Low complexity" evidence="1">
    <location>
        <begin position="483"/>
        <end position="501"/>
    </location>
</feature>
<evidence type="ECO:0000313" key="2">
    <source>
        <dbReference type="EMBL" id="GEX98710.1"/>
    </source>
</evidence>
<feature type="region of interest" description="Disordered" evidence="1">
    <location>
        <begin position="303"/>
        <end position="381"/>
    </location>
</feature>
<accession>A0A699HD25</accession>
<gene>
    <name evidence="2" type="ORF">Tci_370685</name>
</gene>
<feature type="region of interest" description="Disordered" evidence="1">
    <location>
        <begin position="214"/>
        <end position="248"/>
    </location>
</feature>
<comment type="caution">
    <text evidence="2">The sequence shown here is derived from an EMBL/GenBank/DDBJ whole genome shotgun (WGS) entry which is preliminary data.</text>
</comment>
<sequence>MFDEYFNPPPSFNYPVHVAATPRAVDIADSHMSTSVDQDAPSISIPSTQGTISEYISRPKKKQCLNPPGLMQCKKKYMNSRGCKYGISTMSRSLNVDQIEICPRLPNQEFVVPPSSSPEFISFIKELGYIGDIDSVTKDDSILRSLRFVSKTKEYQVYEALILLGMTNRKMLNSTAYKTYLAFATRATNSKKARKFKKPASPSKKKTLVAMEEPVDKPAKKPATRRQSAGVQIRDTPGVSVSKKKAPTKIERSKRIELMSKAVKLKEAPMKKAIKRSKREIDIHQAGCLSEGFDLELKVPNEQKGKSIDTSEGTGLKPKLRDVEPADDRKDDEEMTHANAEQENVNQQVASDQVENDAQTIVTAPATQNTEDQDGTSSQIASDYTITSSDTVELQEFDQKRTLFETVNKTKSFNKNTKHKALYDALIESILEDEDSMDKGVADKSKRKPDDVDRDKGPLVRPDQGLKRKKTGKDIESSKKAKSTGTSKGTTKSQPKSTGKSAKVEETVFEADLKDWFKKSKSPPALDPEWNKCKTVNSKPTQKWLSDLVKAKKPSKTFDDLMSTPMDFNAFAMNLLRISDLTQDILNRLFNLKGEDIGHLAAALLVGKKIDEKLVKVCWWKGIWGRP</sequence>
<dbReference type="AlphaFoldDB" id="A0A699HD25"/>
<evidence type="ECO:0000256" key="1">
    <source>
        <dbReference type="SAM" id="MobiDB-lite"/>
    </source>
</evidence>
<feature type="compositionally biased region" description="Basic and acidic residues" evidence="1">
    <location>
        <begin position="437"/>
        <end position="458"/>
    </location>
</feature>
<dbReference type="EMBL" id="BKCJ010143670">
    <property type="protein sequence ID" value="GEX98710.1"/>
    <property type="molecule type" value="Genomic_DNA"/>
</dbReference>
<proteinExistence type="predicted"/>
<name>A0A699HD25_TANCI</name>
<feature type="compositionally biased region" description="Basic and acidic residues" evidence="1">
    <location>
        <begin position="319"/>
        <end position="329"/>
    </location>
</feature>